<sequence>MSSDIQKIDDAAFVAFENSLKEASAAMSANLKSLVNAVEQVKPAWEGRAAQAFTTAQMQLNDDHDALRRLLDGIHDAVALTRKSSHANEEAVVSSFKSIDVNGGAAGGHLDAKSTQTGLSAGLDSKIHEY</sequence>
<reference evidence="1 2" key="1">
    <citation type="journal article" date="2019" name="Int. J. Syst. Evol. Microbiol.">
        <title>The Global Catalogue of Microorganisms (GCM) 10K type strain sequencing project: providing services to taxonomists for standard genome sequencing and annotation.</title>
        <authorList>
            <consortium name="The Broad Institute Genomics Platform"/>
            <consortium name="The Broad Institute Genome Sequencing Center for Infectious Disease"/>
            <person name="Wu L."/>
            <person name="Ma J."/>
        </authorList>
    </citation>
    <scope>NUCLEOTIDE SEQUENCE [LARGE SCALE GENOMIC DNA]</scope>
    <source>
        <strain evidence="1 2">JCM 4542</strain>
    </source>
</reference>
<evidence type="ECO:0008006" key="3">
    <source>
        <dbReference type="Google" id="ProtNLM"/>
    </source>
</evidence>
<dbReference type="RefSeq" id="WP_344439767.1">
    <property type="nucleotide sequence ID" value="NZ_BAAASL010000032.1"/>
</dbReference>
<dbReference type="Proteomes" id="UP001500886">
    <property type="component" value="Unassembled WGS sequence"/>
</dbReference>
<dbReference type="InterPro" id="IPR036689">
    <property type="entry name" value="ESAT-6-like_sf"/>
</dbReference>
<evidence type="ECO:0000313" key="1">
    <source>
        <dbReference type="EMBL" id="GAA2725716.1"/>
    </source>
</evidence>
<dbReference type="Gene3D" id="1.10.287.1060">
    <property type="entry name" value="ESAT-6-like"/>
    <property type="match status" value="1"/>
</dbReference>
<protein>
    <recommendedName>
        <fullName evidence="3">WXG100 family type VII secretion target</fullName>
    </recommendedName>
</protein>
<organism evidence="1 2">
    <name type="scientific">Streptomyces luteosporeus</name>
    <dbReference type="NCBI Taxonomy" id="173856"/>
    <lineage>
        <taxon>Bacteria</taxon>
        <taxon>Bacillati</taxon>
        <taxon>Actinomycetota</taxon>
        <taxon>Actinomycetes</taxon>
        <taxon>Kitasatosporales</taxon>
        <taxon>Streptomycetaceae</taxon>
        <taxon>Streptomyces</taxon>
    </lineage>
</organism>
<dbReference type="SUPFAM" id="SSF140453">
    <property type="entry name" value="EsxAB dimer-like"/>
    <property type="match status" value="1"/>
</dbReference>
<dbReference type="InterPro" id="IPR010310">
    <property type="entry name" value="T7SS_ESAT-6-like"/>
</dbReference>
<gene>
    <name evidence="1" type="ORF">GCM10010315_58470</name>
</gene>
<dbReference type="EMBL" id="BAAASL010000032">
    <property type="protein sequence ID" value="GAA2725716.1"/>
    <property type="molecule type" value="Genomic_DNA"/>
</dbReference>
<accession>A0ABN3U6U1</accession>
<keyword evidence="2" id="KW-1185">Reference proteome</keyword>
<proteinExistence type="predicted"/>
<comment type="caution">
    <text evidence="1">The sequence shown here is derived from an EMBL/GenBank/DDBJ whole genome shotgun (WGS) entry which is preliminary data.</text>
</comment>
<dbReference type="Pfam" id="PF06013">
    <property type="entry name" value="WXG100"/>
    <property type="match status" value="1"/>
</dbReference>
<evidence type="ECO:0000313" key="2">
    <source>
        <dbReference type="Proteomes" id="UP001500886"/>
    </source>
</evidence>
<name>A0ABN3U6U1_9ACTN</name>